<sequence length="292" mass="32760">MKQKKIVAWAISAIVYLGLVIGGYTVYASMNQNNDHTENHSAASHSNEKKETGTEEEHNDEHTSQKSEGADSGHSDHAARAEREVAANVKYEEGLITIDLKDKDQNSPELEISHEKMMHLIIVSADLEDYYHLHPEEKGNGTYTLKFDLPENSYKAFVDIKPKNLAYQVSPIELHVGNGHGEHEDNTLKADTNLTKTINEKTVELTTAELVSNKDVTLNFDTKGITPEPYLGALGHVVILDDKGEKFVHVHPASEEKTVFKTKFDKPGLYKVWGEFKFDGKVNIYPFVIEVK</sequence>
<evidence type="ECO:0000313" key="2">
    <source>
        <dbReference type="Proteomes" id="UP001226091"/>
    </source>
</evidence>
<dbReference type="EMBL" id="CP126116">
    <property type="protein sequence ID" value="WHZ59097.1"/>
    <property type="molecule type" value="Genomic_DNA"/>
</dbReference>
<name>A0ACD4RFC5_9BACI</name>
<dbReference type="Proteomes" id="UP001226091">
    <property type="component" value="Chromosome"/>
</dbReference>
<proteinExistence type="predicted"/>
<keyword evidence="2" id="KW-1185">Reference proteome</keyword>
<accession>A0ACD4RFC5</accession>
<evidence type="ECO:0000313" key="1">
    <source>
        <dbReference type="EMBL" id="WHZ59097.1"/>
    </source>
</evidence>
<protein>
    <submittedName>
        <fullName evidence="1">Uncharacterized protein</fullName>
    </submittedName>
</protein>
<reference evidence="2" key="1">
    <citation type="journal article" date="2025" name="Aquaculture">
        <title>Assessment of the bioflocculant production and safety properties of Metabacillus hrfriensis sp. nov. based on phenotypic and whole-genome sequencing analysis.</title>
        <authorList>
            <person name="Zhang R."/>
            <person name="Zhao Z."/>
            <person name="Luo L."/>
            <person name="Wang S."/>
            <person name="Guo K."/>
            <person name="Xu W."/>
        </authorList>
    </citation>
    <scope>NUCLEOTIDE SEQUENCE [LARGE SCALE GENOMIC DNA]</scope>
    <source>
        <strain evidence="2">CT-WN-B3</strain>
    </source>
</reference>
<organism evidence="1 2">
    <name type="scientific">Metabacillus hrfriensis</name>
    <dbReference type="NCBI Taxonomy" id="3048891"/>
    <lineage>
        <taxon>Bacteria</taxon>
        <taxon>Bacillati</taxon>
        <taxon>Bacillota</taxon>
        <taxon>Bacilli</taxon>
        <taxon>Bacillales</taxon>
        <taxon>Bacillaceae</taxon>
        <taxon>Metabacillus</taxon>
    </lineage>
</organism>
<gene>
    <name evidence="1" type="ORF">QLQ22_07130</name>
</gene>